<dbReference type="EMBL" id="JARVKF010000402">
    <property type="protein sequence ID" value="KAK9416960.1"/>
    <property type="molecule type" value="Genomic_DNA"/>
</dbReference>
<feature type="region of interest" description="Disordered" evidence="1">
    <location>
        <begin position="161"/>
        <end position="189"/>
    </location>
</feature>
<feature type="region of interest" description="Disordered" evidence="1">
    <location>
        <begin position="137"/>
        <end position="156"/>
    </location>
</feature>
<gene>
    <name evidence="2" type="ORF">SUNI508_09199</name>
</gene>
<evidence type="ECO:0000313" key="2">
    <source>
        <dbReference type="EMBL" id="KAK9416960.1"/>
    </source>
</evidence>
<accession>A0ABR2UQL1</accession>
<reference evidence="2 3" key="1">
    <citation type="journal article" date="2024" name="J. Plant Pathol.">
        <title>Sequence and assembly of the genome of Seiridium unicorne, isolate CBS 538.82, causal agent of cypress canker disease.</title>
        <authorList>
            <person name="Scali E."/>
            <person name="Rocca G.D."/>
            <person name="Danti R."/>
            <person name="Garbelotto M."/>
            <person name="Barberini S."/>
            <person name="Baroncelli R."/>
            <person name="Emiliani G."/>
        </authorList>
    </citation>
    <scope>NUCLEOTIDE SEQUENCE [LARGE SCALE GENOMIC DNA]</scope>
    <source>
        <strain evidence="2 3">BM-138-508</strain>
    </source>
</reference>
<name>A0ABR2UQL1_9PEZI</name>
<feature type="compositionally biased region" description="Basic residues" evidence="1">
    <location>
        <begin position="73"/>
        <end position="82"/>
    </location>
</feature>
<dbReference type="Proteomes" id="UP001408356">
    <property type="component" value="Unassembled WGS sequence"/>
</dbReference>
<feature type="region of interest" description="Disordered" evidence="1">
    <location>
        <begin position="68"/>
        <end position="100"/>
    </location>
</feature>
<dbReference type="PROSITE" id="PS51257">
    <property type="entry name" value="PROKAR_LIPOPROTEIN"/>
    <property type="match status" value="1"/>
</dbReference>
<evidence type="ECO:0000313" key="3">
    <source>
        <dbReference type="Proteomes" id="UP001408356"/>
    </source>
</evidence>
<evidence type="ECO:0000256" key="1">
    <source>
        <dbReference type="SAM" id="MobiDB-lite"/>
    </source>
</evidence>
<feature type="compositionally biased region" description="Polar residues" evidence="1">
    <location>
        <begin position="138"/>
        <end position="147"/>
    </location>
</feature>
<organism evidence="2 3">
    <name type="scientific">Seiridium unicorne</name>
    <dbReference type="NCBI Taxonomy" id="138068"/>
    <lineage>
        <taxon>Eukaryota</taxon>
        <taxon>Fungi</taxon>
        <taxon>Dikarya</taxon>
        <taxon>Ascomycota</taxon>
        <taxon>Pezizomycotina</taxon>
        <taxon>Sordariomycetes</taxon>
        <taxon>Xylariomycetidae</taxon>
        <taxon>Amphisphaeriales</taxon>
        <taxon>Sporocadaceae</taxon>
        <taxon>Seiridium</taxon>
    </lineage>
</organism>
<proteinExistence type="predicted"/>
<keyword evidence="3" id="KW-1185">Reference proteome</keyword>
<sequence>MRRPTRRAIDNSLTNPGLGQMSLTACHDSTLPNLPDINATTRFLVYLGIARCPAPTRSTGVHMRKLGSLSRSQYHRTSARLHRREEGNPSDSLAYRSRQDSSTKIEGQYRFVAGCRELERKDFDLEFTRFKGLEASDVTKSSTTNPARSFESVMDDDDVATEKFGSAFSANGEHDSGSGHGKDGNHDEN</sequence>
<comment type="caution">
    <text evidence="2">The sequence shown here is derived from an EMBL/GenBank/DDBJ whole genome shotgun (WGS) entry which is preliminary data.</text>
</comment>
<feature type="compositionally biased region" description="Basic and acidic residues" evidence="1">
    <location>
        <begin position="172"/>
        <end position="189"/>
    </location>
</feature>
<protein>
    <submittedName>
        <fullName evidence="2">Uncharacterized protein</fullName>
    </submittedName>
</protein>